<dbReference type="AlphaFoldDB" id="A0AA85B4A4"/>
<protein>
    <recommendedName>
        <fullName evidence="6">Syntaxin-binding protein 1</fullName>
    </recommendedName>
</protein>
<dbReference type="PANTHER" id="PTHR11679">
    <property type="entry name" value="VESICLE PROTEIN SORTING-ASSOCIATED"/>
    <property type="match status" value="1"/>
</dbReference>
<dbReference type="WBParaSite" id="SMTH1_29630.1">
    <property type="protein sequence ID" value="SMTH1_29630.1"/>
    <property type="gene ID" value="SMTH1_29630"/>
</dbReference>
<reference evidence="5" key="1">
    <citation type="submission" date="2023-11" db="UniProtKB">
        <authorList>
            <consortium name="WormBaseParasite"/>
        </authorList>
    </citation>
    <scope>IDENTIFICATION</scope>
</reference>
<comment type="similarity">
    <text evidence="1">Belongs to the STXBP/unc-18/SEC1 family.</text>
</comment>
<dbReference type="Pfam" id="PF00995">
    <property type="entry name" value="Sec1"/>
    <property type="match status" value="1"/>
</dbReference>
<dbReference type="InterPro" id="IPR043154">
    <property type="entry name" value="Sec-1-like_dom1"/>
</dbReference>
<evidence type="ECO:0000256" key="2">
    <source>
        <dbReference type="ARBA" id="ARBA00022448"/>
    </source>
</evidence>
<evidence type="ECO:0000256" key="1">
    <source>
        <dbReference type="ARBA" id="ARBA00009884"/>
    </source>
</evidence>
<dbReference type="GO" id="GO:0015031">
    <property type="term" value="P:protein transport"/>
    <property type="evidence" value="ECO:0007669"/>
    <property type="project" value="UniProtKB-KW"/>
</dbReference>
<evidence type="ECO:0000313" key="4">
    <source>
        <dbReference type="Proteomes" id="UP000050791"/>
    </source>
</evidence>
<proteinExistence type="inferred from homology"/>
<keyword evidence="3" id="KW-0653">Protein transport</keyword>
<accession>A0AA85B4A4</accession>
<sequence>MSLKQAVAKKLMDEIIIPLRKPKDWKVLVLDRLATRIVSSCCKMHEIMNNGITLVEDIFKKREVLPIEAIYLITPTDESLKLLMEDFQGSQSQYRYAHVFFTEACPDELFNRLCQSNSAIFLKRLKKST</sequence>
<dbReference type="Gene3D" id="3.40.50.2060">
    <property type="match status" value="1"/>
</dbReference>
<keyword evidence="2" id="KW-0813">Transport</keyword>
<evidence type="ECO:0000256" key="3">
    <source>
        <dbReference type="ARBA" id="ARBA00022927"/>
    </source>
</evidence>
<dbReference type="InterPro" id="IPR036045">
    <property type="entry name" value="Sec1-like_sf"/>
</dbReference>
<evidence type="ECO:0008006" key="6">
    <source>
        <dbReference type="Google" id="ProtNLM"/>
    </source>
</evidence>
<dbReference type="Proteomes" id="UP000050791">
    <property type="component" value="Unassembled WGS sequence"/>
</dbReference>
<dbReference type="FunFam" id="3.40.50.2060:FF:000001">
    <property type="entry name" value="syntaxin-binding protein 1 isoform X2"/>
    <property type="match status" value="1"/>
</dbReference>
<evidence type="ECO:0000313" key="5">
    <source>
        <dbReference type="WBParaSite" id="SMTH1_29630.1"/>
    </source>
</evidence>
<dbReference type="SUPFAM" id="SSF56815">
    <property type="entry name" value="Sec1/munc18-like (SM) proteins"/>
    <property type="match status" value="1"/>
</dbReference>
<organism evidence="4 5">
    <name type="scientific">Schistosoma mattheei</name>
    <dbReference type="NCBI Taxonomy" id="31246"/>
    <lineage>
        <taxon>Eukaryota</taxon>
        <taxon>Metazoa</taxon>
        <taxon>Spiralia</taxon>
        <taxon>Lophotrochozoa</taxon>
        <taxon>Platyhelminthes</taxon>
        <taxon>Trematoda</taxon>
        <taxon>Digenea</taxon>
        <taxon>Strigeidida</taxon>
        <taxon>Schistosomatoidea</taxon>
        <taxon>Schistosomatidae</taxon>
        <taxon>Schistosoma</taxon>
    </lineage>
</organism>
<dbReference type="GO" id="GO:0016192">
    <property type="term" value="P:vesicle-mediated transport"/>
    <property type="evidence" value="ECO:0007669"/>
    <property type="project" value="InterPro"/>
</dbReference>
<dbReference type="InterPro" id="IPR001619">
    <property type="entry name" value="Sec1-like"/>
</dbReference>
<name>A0AA85B4A4_9TREM</name>